<sequence>MKQYESRYECIDCSSDVHPVSYRSSCPDCGGSLRPTRIRKNPT</sequence>
<dbReference type="Proteomes" id="UP000318864">
    <property type="component" value="Unassembled WGS sequence"/>
</dbReference>
<evidence type="ECO:0000313" key="1">
    <source>
        <dbReference type="EMBL" id="THE64145.1"/>
    </source>
</evidence>
<dbReference type="RefSeq" id="WP_141465431.1">
    <property type="nucleotide sequence ID" value="NZ_RBZW01000042.1"/>
</dbReference>
<reference evidence="1 2" key="1">
    <citation type="submission" date="2018-10" db="EMBL/GenBank/DDBJ databases">
        <title>Natronolimnobius sp. XQ-INN 246 isolated from Inner Mongolia Autonomous Region of China.</title>
        <authorList>
            <person name="Xue Q."/>
        </authorList>
    </citation>
    <scope>NUCLEOTIDE SEQUENCE [LARGE SCALE GENOMIC DNA]</scope>
    <source>
        <strain evidence="1 2">XQ-INN 246</strain>
    </source>
</reference>
<proteinExistence type="predicted"/>
<protein>
    <submittedName>
        <fullName evidence="1">Rubrerythrin-like domain-containing protein</fullName>
    </submittedName>
</protein>
<accession>A0A4S3TMA8</accession>
<organism evidence="1 2">
    <name type="scientific">Salinadaptatus halalkaliphilus</name>
    <dbReference type="NCBI Taxonomy" id="2419781"/>
    <lineage>
        <taxon>Archaea</taxon>
        <taxon>Methanobacteriati</taxon>
        <taxon>Methanobacteriota</taxon>
        <taxon>Stenosarchaea group</taxon>
        <taxon>Halobacteria</taxon>
        <taxon>Halobacteriales</taxon>
        <taxon>Natrialbaceae</taxon>
        <taxon>Salinadaptatus</taxon>
    </lineage>
</organism>
<dbReference type="NCBIfam" id="NF033497">
    <property type="entry name" value="rubre_like_arch"/>
    <property type="match status" value="1"/>
</dbReference>
<dbReference type="EMBL" id="RBZW01000042">
    <property type="protein sequence ID" value="THE64145.1"/>
    <property type="molecule type" value="Genomic_DNA"/>
</dbReference>
<dbReference type="AlphaFoldDB" id="A0A4S3TMA8"/>
<comment type="caution">
    <text evidence="1">The sequence shown here is derived from an EMBL/GenBank/DDBJ whole genome shotgun (WGS) entry which is preliminary data.</text>
</comment>
<keyword evidence="2" id="KW-1185">Reference proteome</keyword>
<name>A0A4S3TMA8_9EURY</name>
<evidence type="ECO:0000313" key="2">
    <source>
        <dbReference type="Proteomes" id="UP000318864"/>
    </source>
</evidence>
<dbReference type="OrthoDB" id="280213at2157"/>
<dbReference type="InterPro" id="IPR055553">
    <property type="entry name" value="DUF7129"/>
</dbReference>
<gene>
    <name evidence="1" type="ORF">D8Y22_14640</name>
</gene>